<comment type="similarity">
    <text evidence="2">Belongs to the Dus family. Dus3 subfamily.</text>
</comment>
<organism evidence="15">
    <name type="scientific">Dunaliella tertiolecta</name>
    <name type="common">Green alga</name>
    <dbReference type="NCBI Taxonomy" id="3047"/>
    <lineage>
        <taxon>Eukaryota</taxon>
        <taxon>Viridiplantae</taxon>
        <taxon>Chlorophyta</taxon>
        <taxon>core chlorophytes</taxon>
        <taxon>Chlorophyceae</taxon>
        <taxon>CS clade</taxon>
        <taxon>Chlamydomonadales</taxon>
        <taxon>Dunaliellaceae</taxon>
        <taxon>Dunaliella</taxon>
    </lineage>
</organism>
<sequence length="443" mass="48009">MSTLQQGCSPSLAAPNGRTGRKAIRKYKRLQGNLGTNSDQPPPRLDYVSRMQQPSGQGCCPLLMLAPMENLADRPFRRALASMGPGGFDESCTEFMRIPGRAERPNNAVRGITSHYSAWELAQQGRPLGAQIMGSDPGLLSLAAHHLAHVKQAPRVDLNCGCPANIVTGHGAGSSLLRTPELLQRCVQAMVDGAGGQTIVTVKLRSGFDDTSLFEEDLLAAQEAGASFVTIHPRTKRQKYDGRAAWALIARARQLLHIPVVGNGDVINVERAHQLLQETNCSAIMVGRGAVQDPLLFHRIRFSFTEPDLPWEWEEPEAVCAFLRAYAEHAFGLVSSSSSSSSSSSADGIRLNNRAPVGSMASMMTERGKFGSMKKIMRYLFRRSPQLAGRCEQLLRLNPGDGVTLGDLLEECCQAVQQHWSAAPTEQDGPPPASVARLVGHRG</sequence>
<comment type="catalytic activity">
    <reaction evidence="11">
        <text>a 5,6-dihydrouridine in mRNA + NADP(+) = a uridine in mRNA + NADPH + H(+)</text>
        <dbReference type="Rhea" id="RHEA:69855"/>
        <dbReference type="Rhea" id="RHEA-COMP:14658"/>
        <dbReference type="Rhea" id="RHEA-COMP:17789"/>
        <dbReference type="ChEBI" id="CHEBI:15378"/>
        <dbReference type="ChEBI" id="CHEBI:57783"/>
        <dbReference type="ChEBI" id="CHEBI:58349"/>
        <dbReference type="ChEBI" id="CHEBI:65315"/>
        <dbReference type="ChEBI" id="CHEBI:74443"/>
    </reaction>
    <physiologicalReaction direction="right-to-left" evidence="11">
        <dbReference type="Rhea" id="RHEA:69857"/>
    </physiologicalReaction>
</comment>
<comment type="catalytic activity">
    <reaction evidence="10">
        <text>a 5,6-dihydrouridine in mRNA + NAD(+) = a uridine in mRNA + NADH + H(+)</text>
        <dbReference type="Rhea" id="RHEA:69851"/>
        <dbReference type="Rhea" id="RHEA-COMP:14658"/>
        <dbReference type="Rhea" id="RHEA-COMP:17789"/>
        <dbReference type="ChEBI" id="CHEBI:15378"/>
        <dbReference type="ChEBI" id="CHEBI:57540"/>
        <dbReference type="ChEBI" id="CHEBI:57945"/>
        <dbReference type="ChEBI" id="CHEBI:65315"/>
        <dbReference type="ChEBI" id="CHEBI:74443"/>
    </reaction>
    <physiologicalReaction direction="right-to-left" evidence="10">
        <dbReference type="Rhea" id="RHEA:69853"/>
    </physiologicalReaction>
</comment>
<proteinExistence type="inferred from homology"/>
<dbReference type="EC" id="1.3.1.89" evidence="3"/>
<dbReference type="PANTHER" id="PTHR45846:SF1">
    <property type="entry name" value="TRNA-DIHYDROURIDINE(47) SYNTHASE [NAD(P)(+)]-LIKE"/>
    <property type="match status" value="1"/>
</dbReference>
<feature type="domain" description="DUS-like FMN-binding" evidence="14">
    <location>
        <begin position="64"/>
        <end position="325"/>
    </location>
</feature>
<keyword evidence="6" id="KW-0819">tRNA processing</keyword>
<evidence type="ECO:0000259" key="14">
    <source>
        <dbReference type="Pfam" id="PF01207"/>
    </source>
</evidence>
<name>A0A7S3QLV4_DUNTE</name>
<evidence type="ECO:0000256" key="4">
    <source>
        <dbReference type="ARBA" id="ARBA00022630"/>
    </source>
</evidence>
<comment type="catalytic activity">
    <reaction evidence="9">
        <text>5,6-dihydrouridine(47) in tRNA + NAD(+) = uridine(47) in tRNA + NADH + H(+)</text>
        <dbReference type="Rhea" id="RHEA:53364"/>
        <dbReference type="Rhea" id="RHEA-COMP:13539"/>
        <dbReference type="Rhea" id="RHEA-COMP:13540"/>
        <dbReference type="ChEBI" id="CHEBI:15378"/>
        <dbReference type="ChEBI" id="CHEBI:57540"/>
        <dbReference type="ChEBI" id="CHEBI:57945"/>
        <dbReference type="ChEBI" id="CHEBI:65315"/>
        <dbReference type="ChEBI" id="CHEBI:74443"/>
        <dbReference type="EC" id="1.3.1.89"/>
    </reaction>
    <physiologicalReaction direction="right-to-left" evidence="9">
        <dbReference type="Rhea" id="RHEA:53366"/>
    </physiologicalReaction>
</comment>
<dbReference type="InterPro" id="IPR018517">
    <property type="entry name" value="tRNA_hU_synthase_CS"/>
</dbReference>
<dbReference type="GO" id="GO:0003723">
    <property type="term" value="F:RNA binding"/>
    <property type="evidence" value="ECO:0007669"/>
    <property type="project" value="TreeGrafter"/>
</dbReference>
<dbReference type="GO" id="GO:0102265">
    <property type="term" value="F:tRNA-dihydrouridine47 synthase activity"/>
    <property type="evidence" value="ECO:0007669"/>
    <property type="project" value="UniProtKB-EC"/>
</dbReference>
<evidence type="ECO:0000256" key="7">
    <source>
        <dbReference type="ARBA" id="ARBA00022857"/>
    </source>
</evidence>
<evidence type="ECO:0000256" key="9">
    <source>
        <dbReference type="ARBA" id="ARBA00048266"/>
    </source>
</evidence>
<keyword evidence="5" id="KW-0288">FMN</keyword>
<evidence type="ECO:0000256" key="13">
    <source>
        <dbReference type="SAM" id="MobiDB-lite"/>
    </source>
</evidence>
<evidence type="ECO:0000256" key="12">
    <source>
        <dbReference type="ARBA" id="ARBA00049513"/>
    </source>
</evidence>
<dbReference type="CDD" id="cd02801">
    <property type="entry name" value="DUS_like_FMN"/>
    <property type="match status" value="1"/>
</dbReference>
<evidence type="ECO:0000256" key="6">
    <source>
        <dbReference type="ARBA" id="ARBA00022694"/>
    </source>
</evidence>
<comment type="cofactor">
    <cofactor evidence="1">
        <name>FMN</name>
        <dbReference type="ChEBI" id="CHEBI:58210"/>
    </cofactor>
</comment>
<gene>
    <name evidence="15" type="ORF">DTER00134_LOCUS1224</name>
</gene>
<dbReference type="EMBL" id="HBIP01002868">
    <property type="protein sequence ID" value="CAE0486185.1"/>
    <property type="molecule type" value="Transcribed_RNA"/>
</dbReference>
<accession>A0A7S3QLV4</accession>
<evidence type="ECO:0000256" key="10">
    <source>
        <dbReference type="ARBA" id="ARBA00048342"/>
    </source>
</evidence>
<dbReference type="InterPro" id="IPR013785">
    <property type="entry name" value="Aldolase_TIM"/>
</dbReference>
<dbReference type="SUPFAM" id="SSF51395">
    <property type="entry name" value="FMN-linked oxidoreductases"/>
    <property type="match status" value="1"/>
</dbReference>
<comment type="catalytic activity">
    <reaction evidence="12">
        <text>5,6-dihydrouridine(47) in tRNA + NADP(+) = uridine(47) in tRNA + NADPH + H(+)</text>
        <dbReference type="Rhea" id="RHEA:53360"/>
        <dbReference type="Rhea" id="RHEA-COMP:13539"/>
        <dbReference type="Rhea" id="RHEA-COMP:13540"/>
        <dbReference type="ChEBI" id="CHEBI:15378"/>
        <dbReference type="ChEBI" id="CHEBI:57783"/>
        <dbReference type="ChEBI" id="CHEBI:58349"/>
        <dbReference type="ChEBI" id="CHEBI:65315"/>
        <dbReference type="ChEBI" id="CHEBI:74443"/>
        <dbReference type="EC" id="1.3.1.89"/>
    </reaction>
    <physiologicalReaction direction="right-to-left" evidence="12">
        <dbReference type="Rhea" id="RHEA:53362"/>
    </physiologicalReaction>
</comment>
<dbReference type="InterPro" id="IPR035587">
    <property type="entry name" value="DUS-like_FMN-bd"/>
</dbReference>
<evidence type="ECO:0000256" key="8">
    <source>
        <dbReference type="ARBA" id="ARBA00023002"/>
    </source>
</evidence>
<evidence type="ECO:0000256" key="1">
    <source>
        <dbReference type="ARBA" id="ARBA00001917"/>
    </source>
</evidence>
<keyword evidence="7" id="KW-0521">NADP</keyword>
<feature type="region of interest" description="Disordered" evidence="13">
    <location>
        <begin position="1"/>
        <end position="20"/>
    </location>
</feature>
<evidence type="ECO:0000256" key="5">
    <source>
        <dbReference type="ARBA" id="ARBA00022643"/>
    </source>
</evidence>
<feature type="region of interest" description="Disordered" evidence="13">
    <location>
        <begin position="421"/>
        <end position="443"/>
    </location>
</feature>
<dbReference type="Gene3D" id="3.20.20.70">
    <property type="entry name" value="Aldolase class I"/>
    <property type="match status" value="1"/>
</dbReference>
<evidence type="ECO:0000256" key="3">
    <source>
        <dbReference type="ARBA" id="ARBA00012376"/>
    </source>
</evidence>
<dbReference type="PROSITE" id="PS01136">
    <property type="entry name" value="UPF0034"/>
    <property type="match status" value="1"/>
</dbReference>
<dbReference type="PANTHER" id="PTHR45846">
    <property type="entry name" value="TRNA-DIHYDROURIDINE(47) SYNTHASE [NAD(P)(+)]-LIKE"/>
    <property type="match status" value="1"/>
</dbReference>
<protein>
    <recommendedName>
        <fullName evidence="3">tRNA-dihydrouridine(47) synthase [NAD(P)(+)]</fullName>
        <ecNumber evidence="3">1.3.1.89</ecNumber>
    </recommendedName>
</protein>
<evidence type="ECO:0000256" key="11">
    <source>
        <dbReference type="ARBA" id="ARBA00049447"/>
    </source>
</evidence>
<evidence type="ECO:0000256" key="2">
    <source>
        <dbReference type="ARBA" id="ARBA00005451"/>
    </source>
</evidence>
<evidence type="ECO:0000313" key="15">
    <source>
        <dbReference type="EMBL" id="CAE0486185.1"/>
    </source>
</evidence>
<reference evidence="15" key="1">
    <citation type="submission" date="2021-01" db="EMBL/GenBank/DDBJ databases">
        <authorList>
            <person name="Corre E."/>
            <person name="Pelletier E."/>
            <person name="Niang G."/>
            <person name="Scheremetjew M."/>
            <person name="Finn R."/>
            <person name="Kale V."/>
            <person name="Holt S."/>
            <person name="Cochrane G."/>
            <person name="Meng A."/>
            <person name="Brown T."/>
            <person name="Cohen L."/>
        </authorList>
    </citation>
    <scope>NUCLEOTIDE SEQUENCE</scope>
    <source>
        <strain evidence="15">CCMP1320</strain>
    </source>
</reference>
<dbReference type="GO" id="GO:0050660">
    <property type="term" value="F:flavin adenine dinucleotide binding"/>
    <property type="evidence" value="ECO:0007669"/>
    <property type="project" value="InterPro"/>
</dbReference>
<keyword evidence="8" id="KW-0560">Oxidoreductase</keyword>
<dbReference type="AlphaFoldDB" id="A0A7S3QLV4"/>
<keyword evidence="4" id="KW-0285">Flavoprotein</keyword>
<dbReference type="Pfam" id="PF01207">
    <property type="entry name" value="Dus"/>
    <property type="match status" value="1"/>
</dbReference>